<feature type="domain" description="YgjP-like metallopeptidase" evidence="1">
    <location>
        <begin position="85"/>
        <end position="183"/>
    </location>
</feature>
<accession>A0A2H0UFQ7</accession>
<reference evidence="3" key="1">
    <citation type="submission" date="2017-09" db="EMBL/GenBank/DDBJ databases">
        <title>Depth-based differentiation of microbial function through sediment-hosted aquifers and enrichment of novel symbionts in the deep terrestrial subsurface.</title>
        <authorList>
            <person name="Probst A.J."/>
            <person name="Ladd B."/>
            <person name="Jarett J.K."/>
            <person name="Geller-Mcgrath D.E."/>
            <person name="Sieber C.M.K."/>
            <person name="Emerson J.B."/>
            <person name="Anantharaman K."/>
            <person name="Thomas B.C."/>
            <person name="Malmstrom R."/>
            <person name="Stieglmeier M."/>
            <person name="Klingl A."/>
            <person name="Woyke T."/>
            <person name="Ryan C.M."/>
            <person name="Banfield J.F."/>
        </authorList>
    </citation>
    <scope>NUCLEOTIDE SEQUENCE [LARGE SCALE GENOMIC DNA]</scope>
</reference>
<dbReference type="CDD" id="cd07344">
    <property type="entry name" value="M48_yhfN_like"/>
    <property type="match status" value="1"/>
</dbReference>
<comment type="caution">
    <text evidence="2">The sequence shown here is derived from an EMBL/GenBank/DDBJ whole genome shotgun (WGS) entry which is preliminary data.</text>
</comment>
<dbReference type="EMBL" id="PFBH01000014">
    <property type="protein sequence ID" value="PIR85229.1"/>
    <property type="molecule type" value="Genomic_DNA"/>
</dbReference>
<dbReference type="Gene3D" id="3.30.2010.10">
    <property type="entry name" value="Metalloproteases ('zincins'), catalytic domain"/>
    <property type="match status" value="1"/>
</dbReference>
<protein>
    <submittedName>
        <fullName evidence="2">Metal-dependent hydrolase</fullName>
    </submittedName>
</protein>
<dbReference type="Pfam" id="PF01863">
    <property type="entry name" value="YgjP-like"/>
    <property type="match status" value="1"/>
</dbReference>
<dbReference type="InterPro" id="IPR053136">
    <property type="entry name" value="UTP_pyrophosphatase-like"/>
</dbReference>
<dbReference type="InterPro" id="IPR002725">
    <property type="entry name" value="YgjP-like_metallopeptidase"/>
</dbReference>
<dbReference type="PANTHER" id="PTHR30399:SF1">
    <property type="entry name" value="UTP PYROPHOSPHATASE"/>
    <property type="match status" value="1"/>
</dbReference>
<dbReference type="Proteomes" id="UP000229315">
    <property type="component" value="Unassembled WGS sequence"/>
</dbReference>
<keyword evidence="2" id="KW-0378">Hydrolase</keyword>
<organism evidence="2 3">
    <name type="scientific">Candidatus Kaiserbacteria bacterium CG10_big_fil_rev_8_21_14_0_10_45_20</name>
    <dbReference type="NCBI Taxonomy" id="1974607"/>
    <lineage>
        <taxon>Bacteria</taxon>
        <taxon>Candidatus Kaiseribacteriota</taxon>
    </lineage>
</organism>
<name>A0A2H0UFQ7_9BACT</name>
<evidence type="ECO:0000313" key="2">
    <source>
        <dbReference type="EMBL" id="PIR85229.1"/>
    </source>
</evidence>
<gene>
    <name evidence="2" type="ORF">COU15_02410</name>
</gene>
<dbReference type="AlphaFoldDB" id="A0A2H0UFQ7"/>
<evidence type="ECO:0000313" key="3">
    <source>
        <dbReference type="Proteomes" id="UP000229315"/>
    </source>
</evidence>
<dbReference type="GO" id="GO:0016787">
    <property type="term" value="F:hydrolase activity"/>
    <property type="evidence" value="ECO:0007669"/>
    <property type="project" value="UniProtKB-KW"/>
</dbReference>
<sequence>MKKQITLENRKVSYTLRKSRRARRMRLAVYCDGSIVVTAPFDLKENTAEKFIREKSKWLFSKIDFFKQFKGHAIARYSEEDYLKYKEKAHAFALDRVNHFNKIYKFGFNQINIKNQKTRWGSCSKKGNLNFNYKIVLLPQRLADYIIVHELCHLREFNHSKKFWKLVEKAIPDYLEIRRELKKSGVVFD</sequence>
<evidence type="ECO:0000259" key="1">
    <source>
        <dbReference type="Pfam" id="PF01863"/>
    </source>
</evidence>
<proteinExistence type="predicted"/>
<dbReference type="PANTHER" id="PTHR30399">
    <property type="entry name" value="UNCHARACTERIZED PROTEIN YGJP"/>
    <property type="match status" value="1"/>
</dbReference>